<reference evidence="1 2" key="1">
    <citation type="journal article" date="2008" name="Proc. Natl. Acad. Sci. U.S.A.">
        <title>The genome of Clostridium kluyveri, a strict anaerobe with unique metabolic features.</title>
        <authorList>
            <person name="Seedorf H."/>
            <person name="Fricke W.F."/>
            <person name="Veith B."/>
            <person name="Brueggemann H."/>
            <person name="Liesegang H."/>
            <person name="Strittmatter A."/>
            <person name="Miethke M."/>
            <person name="Buckel W."/>
            <person name="Hinderberger J."/>
            <person name="Li F."/>
            <person name="Hagemeier C."/>
            <person name="Thauer R.K."/>
            <person name="Gottschalk G."/>
        </authorList>
    </citation>
    <scope>NUCLEOTIDE SEQUENCE [LARGE SCALE GENOMIC DNA]</scope>
    <source>
        <strain evidence="2">ATCC 8527 / DSM 555 / NCIMB 10680</strain>
        <plasmid evidence="1 2">pCKL555A</plasmid>
    </source>
</reference>
<keyword evidence="1" id="KW-0614">Plasmid</keyword>
<dbReference type="KEGG" id="ckl:CKL_4026"/>
<gene>
    <name evidence="1" type="ordered locus">CKL_4026</name>
</gene>
<proteinExistence type="predicted"/>
<keyword evidence="2" id="KW-1185">Reference proteome</keyword>
<sequence length="154" mass="17961">MGKIYRTIDLLKRSYDGEKFKNKFRNIRTGQEIKQGKDGLSVLNFFYIETNKNIFSDIASVSMGIDITDLLRQEWEEVQKLVTFTEAAKSELVRVEHEYIETMIKCGLLNNFERNCLQEGTHLRKILSILVDNCPNDQFKAIISNGKWYIKEAD</sequence>
<geneLocation type="plasmid" evidence="1 2">
    <name>pCKL555A</name>
</geneLocation>
<protein>
    <submittedName>
        <fullName evidence="1">Uncharacterized protein</fullName>
    </submittedName>
</protein>
<evidence type="ECO:0000313" key="2">
    <source>
        <dbReference type="Proteomes" id="UP000002411"/>
    </source>
</evidence>
<dbReference type="RefSeq" id="WP_011930372.1">
    <property type="nucleotide sequence ID" value="NC_009466.1"/>
</dbReference>
<evidence type="ECO:0000313" key="1">
    <source>
        <dbReference type="EMBL" id="ABQ23625.1"/>
    </source>
</evidence>
<accession>A5F9N5</accession>
<dbReference type="AlphaFoldDB" id="A5F9N5"/>
<dbReference type="Proteomes" id="UP000002411">
    <property type="component" value="Plasmid pCKL555A"/>
</dbReference>
<dbReference type="HOGENOM" id="CLU_1701189_0_0_9"/>
<organism evidence="1 2">
    <name type="scientific">Clostridium kluyveri (strain ATCC 8527 / DSM 555 / NBRC 12016 / NCIMB 10680 / K1)</name>
    <dbReference type="NCBI Taxonomy" id="431943"/>
    <lineage>
        <taxon>Bacteria</taxon>
        <taxon>Bacillati</taxon>
        <taxon>Bacillota</taxon>
        <taxon>Clostridia</taxon>
        <taxon>Eubacteriales</taxon>
        <taxon>Clostridiaceae</taxon>
        <taxon>Clostridium</taxon>
    </lineage>
</organism>
<dbReference type="EMBL" id="CP000674">
    <property type="protein sequence ID" value="ABQ23625.1"/>
    <property type="molecule type" value="Genomic_DNA"/>
</dbReference>
<name>A5F9N5_CLOK5</name>